<dbReference type="GO" id="GO:0000978">
    <property type="term" value="F:RNA polymerase II cis-regulatory region sequence-specific DNA binding"/>
    <property type="evidence" value="ECO:0007669"/>
    <property type="project" value="TreeGrafter"/>
</dbReference>
<reference evidence="12" key="1">
    <citation type="submission" date="2025-08" db="UniProtKB">
        <authorList>
            <consortium name="RefSeq"/>
        </authorList>
    </citation>
    <scope>IDENTIFICATION</scope>
    <source>
        <tissue evidence="12">Whole body pupa</tissue>
    </source>
</reference>
<dbReference type="SMART" id="SM00338">
    <property type="entry name" value="BRLZ"/>
    <property type="match status" value="1"/>
</dbReference>
<feature type="compositionally biased region" description="Low complexity" evidence="9">
    <location>
        <begin position="137"/>
        <end position="161"/>
    </location>
</feature>
<evidence type="ECO:0000256" key="7">
    <source>
        <dbReference type="ARBA" id="ARBA00023242"/>
    </source>
</evidence>
<keyword evidence="3" id="KW-0805">Transcription regulation</keyword>
<feature type="region of interest" description="Disordered" evidence="9">
    <location>
        <begin position="441"/>
        <end position="461"/>
    </location>
</feature>
<organism evidence="11 12">
    <name type="scientific">Glossina fuscipes</name>
    <dbReference type="NCBI Taxonomy" id="7396"/>
    <lineage>
        <taxon>Eukaryota</taxon>
        <taxon>Metazoa</taxon>
        <taxon>Ecdysozoa</taxon>
        <taxon>Arthropoda</taxon>
        <taxon>Hexapoda</taxon>
        <taxon>Insecta</taxon>
        <taxon>Pterygota</taxon>
        <taxon>Neoptera</taxon>
        <taxon>Endopterygota</taxon>
        <taxon>Diptera</taxon>
        <taxon>Brachycera</taxon>
        <taxon>Muscomorpha</taxon>
        <taxon>Hippoboscoidea</taxon>
        <taxon>Glossinidae</taxon>
        <taxon>Glossina</taxon>
    </lineage>
</organism>
<dbReference type="GeneID" id="119635210"/>
<dbReference type="RefSeq" id="XP_037885831.1">
    <property type="nucleotide sequence ID" value="XM_038029903.1"/>
</dbReference>
<evidence type="ECO:0000256" key="6">
    <source>
        <dbReference type="ARBA" id="ARBA00023163"/>
    </source>
</evidence>
<feature type="region of interest" description="Disordered" evidence="9">
    <location>
        <begin position="286"/>
        <end position="321"/>
    </location>
</feature>
<gene>
    <name evidence="12" type="primary">LOC119635210</name>
</gene>
<dbReference type="AlphaFoldDB" id="A0A8U0WKI8"/>
<dbReference type="PANTHER" id="PTHR23351">
    <property type="entry name" value="FOS TRANSCRIPTION FACTOR-RELATED"/>
    <property type="match status" value="1"/>
</dbReference>
<feature type="compositionally biased region" description="Polar residues" evidence="9">
    <location>
        <begin position="191"/>
        <end position="210"/>
    </location>
</feature>
<evidence type="ECO:0000313" key="11">
    <source>
        <dbReference type="Proteomes" id="UP000092443"/>
    </source>
</evidence>
<dbReference type="PROSITE" id="PS00036">
    <property type="entry name" value="BZIP_BASIC"/>
    <property type="match status" value="1"/>
</dbReference>
<dbReference type="CDD" id="cd14721">
    <property type="entry name" value="bZIP_Fos"/>
    <property type="match status" value="1"/>
</dbReference>
<dbReference type="Pfam" id="PF00170">
    <property type="entry name" value="bZIP_1"/>
    <property type="match status" value="1"/>
</dbReference>
<proteinExistence type="inferred from homology"/>
<dbReference type="Gene3D" id="1.20.5.170">
    <property type="match status" value="1"/>
</dbReference>
<dbReference type="KEGG" id="gfs:119635210"/>
<evidence type="ECO:0000256" key="9">
    <source>
        <dbReference type="SAM" id="MobiDB-lite"/>
    </source>
</evidence>
<evidence type="ECO:0000256" key="4">
    <source>
        <dbReference type="ARBA" id="ARBA00023125"/>
    </source>
</evidence>
<keyword evidence="6" id="KW-0804">Transcription</keyword>
<dbReference type="PROSITE" id="PS50217">
    <property type="entry name" value="BZIP"/>
    <property type="match status" value="1"/>
</dbReference>
<comment type="subcellular location">
    <subcellularLocation>
        <location evidence="1">Nucleus</location>
    </subcellularLocation>
</comment>
<feature type="region of interest" description="Disordered" evidence="9">
    <location>
        <begin position="135"/>
        <end position="161"/>
    </location>
</feature>
<dbReference type="Proteomes" id="UP000092443">
    <property type="component" value="Unplaced"/>
</dbReference>
<sequence length="613" mass="65296">MKIKVDATNISKLKVNDKMPQVSAAHHHDVGDMELVDTVSDLDDKENLVSLKAQEDDSFDILPHLITTTTSTTTTARNNLILVSMECMQTGVPTLTTPTLTPTTLRSIEESFIQLTSEPINAPYQAGFIPPPLGSYNASSSSNNNNNSNSNNNNNNNTTTSANVLTTNATLNNVYLGDLSGGTSLHDYGNINDSETENSQGSWNPGQLNEDNSLATTDTSSAATDSTSFQHGLNSLGINTLNNSNSVATSNDFATANIAAMAAVAAAAKIPNTSNTSNSATTAITANAANSNAPPPTRRGGGRRPTNATNMTPEEEEKRRIRRERNKLAAARCRKRRVDQTNELTDEVTQLERKREDLQKQIENLNGTKQELEFILEAHLPTCQKLRQNLLNVNAYGGLSNNDNITGLDTTLASTARSISPIDLKPVLSDQLLTQIKPEPLDSALDSNSSLDQDGPPSPKRLLLSNHNPMIPPPLPNVATLSASLAAASASLNTPIVTTAPVSFGSMFTGNSILNTSNIKTSSKQRPNSLPTVPRNMAQNLALNVDGTKPPTDINGVAIQTPSTGMFNFDSLMDGGTGLTPVSGPLIPNCSSQNKHPLELVTPTSEPSKILSL</sequence>
<accession>A0A8U0WKI8</accession>
<evidence type="ECO:0000256" key="1">
    <source>
        <dbReference type="ARBA" id="ARBA00004123"/>
    </source>
</evidence>
<dbReference type="GO" id="GO:0005634">
    <property type="term" value="C:nucleus"/>
    <property type="evidence" value="ECO:0007669"/>
    <property type="project" value="UniProtKB-SubCell"/>
</dbReference>
<keyword evidence="5" id="KW-0010">Activator</keyword>
<dbReference type="PRINTS" id="PR00042">
    <property type="entry name" value="LEUZIPPRFOS"/>
</dbReference>
<feature type="compositionally biased region" description="Low complexity" evidence="9">
    <location>
        <begin position="441"/>
        <end position="454"/>
    </location>
</feature>
<dbReference type="InterPro" id="IPR046347">
    <property type="entry name" value="bZIP_sf"/>
</dbReference>
<keyword evidence="7" id="KW-0539">Nucleus</keyword>
<keyword evidence="11" id="KW-1185">Reference proteome</keyword>
<keyword evidence="4" id="KW-0238">DNA-binding</keyword>
<evidence type="ECO:0000256" key="5">
    <source>
        <dbReference type="ARBA" id="ARBA00023159"/>
    </source>
</evidence>
<dbReference type="SUPFAM" id="SSF57959">
    <property type="entry name" value="Leucine zipper domain"/>
    <property type="match status" value="1"/>
</dbReference>
<name>A0A8U0WKI8_9MUSC</name>
<dbReference type="PANTHER" id="PTHR23351:SF24">
    <property type="entry name" value="ACTIVATING TRANSCRIPTION FACTOR 3-RELATED"/>
    <property type="match status" value="1"/>
</dbReference>
<feature type="domain" description="BZIP" evidence="10">
    <location>
        <begin position="316"/>
        <end position="379"/>
    </location>
</feature>
<dbReference type="InterPro" id="IPR000837">
    <property type="entry name" value="AP-1"/>
</dbReference>
<feature type="compositionally biased region" description="Low complexity" evidence="9">
    <location>
        <begin position="211"/>
        <end position="226"/>
    </location>
</feature>
<comment type="similarity">
    <text evidence="2">Belongs to the bZIP family. Fos subfamily.</text>
</comment>
<evidence type="ECO:0000256" key="3">
    <source>
        <dbReference type="ARBA" id="ARBA00023015"/>
    </source>
</evidence>
<feature type="region of interest" description="Disordered" evidence="9">
    <location>
        <begin position="187"/>
        <end position="226"/>
    </location>
</feature>
<evidence type="ECO:0000259" key="10">
    <source>
        <dbReference type="PROSITE" id="PS50217"/>
    </source>
</evidence>
<evidence type="ECO:0000256" key="8">
    <source>
        <dbReference type="ARBA" id="ARBA00044005"/>
    </source>
</evidence>
<dbReference type="FunFam" id="1.20.5.170:FF:000006">
    <property type="entry name" value="fos-related antigen 2 isoform X1"/>
    <property type="match status" value="1"/>
</dbReference>
<evidence type="ECO:0000313" key="12">
    <source>
        <dbReference type="RefSeq" id="XP_037885831.1"/>
    </source>
</evidence>
<dbReference type="InterPro" id="IPR004827">
    <property type="entry name" value="bZIP"/>
</dbReference>
<evidence type="ECO:0000256" key="2">
    <source>
        <dbReference type="ARBA" id="ARBA00007619"/>
    </source>
</evidence>
<dbReference type="GO" id="GO:0000981">
    <property type="term" value="F:DNA-binding transcription factor activity, RNA polymerase II-specific"/>
    <property type="evidence" value="ECO:0007669"/>
    <property type="project" value="TreeGrafter"/>
</dbReference>
<comment type="subunit">
    <text evidence="8">Homodimer. Heterodimer with Jra. The kay-Jra heterodimer binds more stably to the AP-1 site than either of the two proteins alone.</text>
</comment>
<protein>
    <submittedName>
        <fullName evidence="12">Transcription factor kayak-like isoform X1</fullName>
    </submittedName>
</protein>